<comment type="subcellular location">
    <subcellularLocation>
        <location evidence="1">Secreted</location>
    </subcellularLocation>
</comment>
<evidence type="ECO:0000256" key="1">
    <source>
        <dbReference type="ARBA" id="ARBA00004613"/>
    </source>
</evidence>
<dbReference type="InterPro" id="IPR011042">
    <property type="entry name" value="6-blade_b-propeller_TolB-like"/>
</dbReference>
<dbReference type="Pfam" id="PF03022">
    <property type="entry name" value="MRJP"/>
    <property type="match status" value="1"/>
</dbReference>
<reference evidence="5" key="1">
    <citation type="submission" date="2022-07" db="EMBL/GenBank/DDBJ databases">
        <authorList>
            <person name="Trinca V."/>
            <person name="Uliana J.V.C."/>
            <person name="Torres T.T."/>
            <person name="Ward R.J."/>
            <person name="Monesi N."/>
        </authorList>
    </citation>
    <scope>NUCLEOTIDE SEQUENCE</scope>
    <source>
        <strain evidence="5">HSMRA1968</strain>
        <tissue evidence="5">Whole embryos</tissue>
    </source>
</reference>
<dbReference type="SUPFAM" id="SSF75011">
    <property type="entry name" value="3-carboxy-cis,cis-mucoante lactonizing enzyme"/>
    <property type="match status" value="1"/>
</dbReference>
<feature type="non-terminal residue" evidence="5">
    <location>
        <position position="292"/>
    </location>
</feature>
<dbReference type="PANTHER" id="PTHR10009">
    <property type="entry name" value="PROTEIN YELLOW-RELATED"/>
    <property type="match status" value="1"/>
</dbReference>
<dbReference type="OrthoDB" id="7776143at2759"/>
<accession>A0A9Q0MJ32</accession>
<dbReference type="InterPro" id="IPR017996">
    <property type="entry name" value="MRJP/yellow-related"/>
</dbReference>
<name>A0A9Q0MJ32_9DIPT</name>
<feature type="non-terminal residue" evidence="5">
    <location>
        <position position="1"/>
    </location>
</feature>
<keyword evidence="3" id="KW-0964">Secreted</keyword>
<dbReference type="Gene3D" id="2.120.10.30">
    <property type="entry name" value="TolB, C-terminal domain"/>
    <property type="match status" value="1"/>
</dbReference>
<dbReference type="GO" id="GO:0005576">
    <property type="term" value="C:extracellular region"/>
    <property type="evidence" value="ECO:0007669"/>
    <property type="project" value="UniProtKB-SubCell"/>
</dbReference>
<evidence type="ECO:0000313" key="5">
    <source>
        <dbReference type="EMBL" id="KAJ6625913.1"/>
    </source>
</evidence>
<dbReference type="PANTHER" id="PTHR10009:SF10">
    <property type="entry name" value="L-DOPACHROME TAUTOMERASE YELLOW-F-RELATED"/>
    <property type="match status" value="1"/>
</dbReference>
<evidence type="ECO:0000256" key="2">
    <source>
        <dbReference type="ARBA" id="ARBA00009127"/>
    </source>
</evidence>
<keyword evidence="4" id="KW-0732">Signal</keyword>
<keyword evidence="6" id="KW-1185">Reference proteome</keyword>
<evidence type="ECO:0000256" key="3">
    <source>
        <dbReference type="ARBA" id="ARBA00022525"/>
    </source>
</evidence>
<dbReference type="Proteomes" id="UP001151699">
    <property type="component" value="Unassembled WGS sequence"/>
</dbReference>
<sequence length="292" mass="34212">PHLHPDKNRIVSVYRPRVDNCGRLWFVDTGTLQYTFPENPNKTIHMLQRPSIWVIDMKTDELVERFEMPEMPGHGLVSITVDVGSKKCGDAFAYIPDLLTFRLHVYSLRRNKMWSFEHPSFKFEEQYASFDVDSFQYTWRDGIFSIALGDRENDGYRAAYYHPMASLSEYKVNTRVLQNKAASKRLNHGDDFQKIGERGFKSQCTMHSLDRHTGVIMFAEVAKNGVSCWNSYKPLHKGNIQLIDKDDVKMIYPVDLNIDRDGIMWMVTNTMQRFIYGKLDPNTYNFRIWRAN</sequence>
<comment type="caution">
    <text evidence="5">The sequence shown here is derived from an EMBL/GenBank/DDBJ whole genome shotgun (WGS) entry which is preliminary data.</text>
</comment>
<gene>
    <name evidence="5" type="ORF">Bhyg_17991</name>
</gene>
<organism evidence="5 6">
    <name type="scientific">Pseudolycoriella hygida</name>
    <dbReference type="NCBI Taxonomy" id="35572"/>
    <lineage>
        <taxon>Eukaryota</taxon>
        <taxon>Metazoa</taxon>
        <taxon>Ecdysozoa</taxon>
        <taxon>Arthropoda</taxon>
        <taxon>Hexapoda</taxon>
        <taxon>Insecta</taxon>
        <taxon>Pterygota</taxon>
        <taxon>Neoptera</taxon>
        <taxon>Endopterygota</taxon>
        <taxon>Diptera</taxon>
        <taxon>Nematocera</taxon>
        <taxon>Sciaroidea</taxon>
        <taxon>Sciaridae</taxon>
        <taxon>Pseudolycoriella</taxon>
    </lineage>
</organism>
<dbReference type="AlphaFoldDB" id="A0A9Q0MJ32"/>
<dbReference type="EMBL" id="WJQU01003314">
    <property type="protein sequence ID" value="KAJ6625913.1"/>
    <property type="molecule type" value="Genomic_DNA"/>
</dbReference>
<comment type="similarity">
    <text evidence="2">Belongs to the major royal jelly protein family.</text>
</comment>
<evidence type="ECO:0000256" key="4">
    <source>
        <dbReference type="ARBA" id="ARBA00022729"/>
    </source>
</evidence>
<proteinExistence type="inferred from homology"/>
<evidence type="ECO:0000313" key="6">
    <source>
        <dbReference type="Proteomes" id="UP001151699"/>
    </source>
</evidence>
<protein>
    <submittedName>
        <fullName evidence="5">L-dopachrome tautomerase yellow-f2</fullName>
    </submittedName>
</protein>